<comment type="caution">
    <text evidence="1">The sequence shown here is derived from an EMBL/GenBank/DDBJ whole genome shotgun (WGS) entry which is preliminary data.</text>
</comment>
<gene>
    <name evidence="1" type="ORF">Airi01_021140</name>
</gene>
<protein>
    <submittedName>
        <fullName evidence="1">Uncharacterized protein</fullName>
    </submittedName>
</protein>
<name>A0A9W6RGW4_9ACTN</name>
<reference evidence="1" key="1">
    <citation type="submission" date="2023-03" db="EMBL/GenBank/DDBJ databases">
        <title>Actinoallomurus iriomotensis NBRC 103681.</title>
        <authorList>
            <person name="Ichikawa N."/>
            <person name="Sato H."/>
            <person name="Tonouchi N."/>
        </authorList>
    </citation>
    <scope>NUCLEOTIDE SEQUENCE</scope>
    <source>
        <strain evidence="1">NBRC 103681</strain>
    </source>
</reference>
<dbReference type="EMBL" id="BSTJ01000002">
    <property type="protein sequence ID" value="GLY73847.1"/>
    <property type="molecule type" value="Genomic_DNA"/>
</dbReference>
<dbReference type="AlphaFoldDB" id="A0A9W6RGW4"/>
<evidence type="ECO:0000313" key="2">
    <source>
        <dbReference type="Proteomes" id="UP001165135"/>
    </source>
</evidence>
<evidence type="ECO:0000313" key="1">
    <source>
        <dbReference type="EMBL" id="GLY73847.1"/>
    </source>
</evidence>
<proteinExistence type="predicted"/>
<accession>A0A9W6RGW4</accession>
<dbReference type="Proteomes" id="UP001165135">
    <property type="component" value="Unassembled WGS sequence"/>
</dbReference>
<sequence>MSPEAAVRSVQSMETVEDHTSAARLFITEALTLDPRMSHEKLIAAQVEATLAIASALDGVATAVRDGREA</sequence>
<organism evidence="1 2">
    <name type="scientific">Actinoallomurus iriomotensis</name>
    <dbReference type="NCBI Taxonomy" id="478107"/>
    <lineage>
        <taxon>Bacteria</taxon>
        <taxon>Bacillati</taxon>
        <taxon>Actinomycetota</taxon>
        <taxon>Actinomycetes</taxon>
        <taxon>Streptosporangiales</taxon>
        <taxon>Thermomonosporaceae</taxon>
        <taxon>Actinoallomurus</taxon>
    </lineage>
</organism>